<dbReference type="InterPro" id="IPR000742">
    <property type="entry name" value="EGF"/>
</dbReference>
<dbReference type="PANTHER" id="PTHR24037:SF3">
    <property type="entry name" value="PROTEIN HEG HOMOLOG 1"/>
    <property type="match status" value="1"/>
</dbReference>
<keyword evidence="2" id="KW-1003">Cell membrane</keyword>
<dbReference type="InterPro" id="IPR049883">
    <property type="entry name" value="NOTCH1_EGF-like"/>
</dbReference>
<comment type="caution">
    <text evidence="13">The sequence shown here is derived from an EMBL/GenBank/DDBJ whole genome shotgun (WGS) entry which is preliminary data.</text>
</comment>
<accession>A0A7L0KJQ9</accession>
<feature type="transmembrane region" description="Helical" evidence="11">
    <location>
        <begin position="711"/>
        <end position="736"/>
    </location>
</feature>
<evidence type="ECO:0000256" key="11">
    <source>
        <dbReference type="SAM" id="Phobius"/>
    </source>
</evidence>
<evidence type="ECO:0000256" key="5">
    <source>
        <dbReference type="ARBA" id="ARBA00022737"/>
    </source>
</evidence>
<feature type="domain" description="EGF-like" evidence="12">
    <location>
        <begin position="491"/>
        <end position="529"/>
    </location>
</feature>
<evidence type="ECO:0000256" key="10">
    <source>
        <dbReference type="SAM" id="MobiDB-lite"/>
    </source>
</evidence>
<dbReference type="PANTHER" id="PTHR24037">
    <property type="entry name" value="HEART DEVELOPMENT PROTEIN WITH EGF-LIKE DOMAINS 1"/>
    <property type="match status" value="1"/>
</dbReference>
<feature type="compositionally biased region" description="Low complexity" evidence="10">
    <location>
        <begin position="409"/>
        <end position="446"/>
    </location>
</feature>
<feature type="compositionally biased region" description="Polar residues" evidence="10">
    <location>
        <begin position="90"/>
        <end position="101"/>
    </location>
</feature>
<dbReference type="PROSITE" id="PS00010">
    <property type="entry name" value="ASX_HYDROXYL"/>
    <property type="match status" value="1"/>
</dbReference>
<keyword evidence="8" id="KW-0325">Glycoprotein</keyword>
<feature type="non-terminal residue" evidence="13">
    <location>
        <position position="844"/>
    </location>
</feature>
<evidence type="ECO:0000256" key="6">
    <source>
        <dbReference type="ARBA" id="ARBA00023136"/>
    </source>
</evidence>
<keyword evidence="4" id="KW-0732">Signal</keyword>
<dbReference type="GO" id="GO:0005509">
    <property type="term" value="F:calcium ion binding"/>
    <property type="evidence" value="ECO:0007669"/>
    <property type="project" value="InterPro"/>
</dbReference>
<dbReference type="PROSITE" id="PS50026">
    <property type="entry name" value="EGF_3"/>
    <property type="match status" value="1"/>
</dbReference>
<feature type="region of interest" description="Disordered" evidence="10">
    <location>
        <begin position="196"/>
        <end position="322"/>
    </location>
</feature>
<keyword evidence="5" id="KW-0677">Repeat</keyword>
<evidence type="ECO:0000313" key="13">
    <source>
        <dbReference type="EMBL" id="NXK55803.1"/>
    </source>
</evidence>
<sequence length="844" mass="89413">VDSEKRTSVSHTDGTYISTTYTRGGERTLLSISNSSTSSESSESSTFFSEISNPSDSSKSSVAQDRSSNVSSNGSFVEPSTEPLLVHSSKPLTSASVGNIQNTTLFDTDSELLTTGRSSLSSSALPPSSSASLLHHSLTSTPPPTYLFATSESSEPLSSSVMASSPPLQALSSSLPTSSLLSPSYSLASLLPLFSSPSSVSQSNDGGQASTPVATTAVRRVPSTAAVAGSAPRETSKHSGTRQPQNSTTFTSTRSPPLPTTPMGQLGGLDVSMSAPTPVTETTSPRATTSQGGSFGKATPLLTTASNAPGAGLTDAPLGTSPSATSHSVIVPAVALTTVKTLVLTTPASRWPTLGDASTSKTHRAQTPTATKHIYTTGESTEAVDLTTALPSKVTKENIPATSPPEAPPTSKTTVSTRTTLAATKPTTIPPSSSTAGVRTSSSATGNVSNSAPRCEESNGEKPCGGTKDFFYHHSQAHYLLKLVFFSAFVDVDKCLSNPCPALATCNNTHGSYVCQCPLGYELEKGKCNLVRIFIGQVPVKLNITHGKYTDLLQVEGEILAMLDASLSGLPGYHHSMVKATREANFVHVSVQSTFSLASNVTLYDVVSSVKSYIRACRSPPDPCQFISSLKTLHRVGSLCKQKDPECDKETSECTDFDGVALCQCKSGYFKYNKMDHSCRACEDGYKLENETCVSCPFGLGGFNCGNPYQLITVVIAAAGGGLLLILGIALIVTCCRKNKNDISKLIFKSGDFQMSPYAEYPKNPRAQEWGRETIEMQENGSTKNLLQMTDVYYSPTGLRNPELERNGLYPPYTGLPGSRHSCIYPGQYNPSFISDETRRRDYF</sequence>
<feature type="compositionally biased region" description="Polar residues" evidence="10">
    <location>
        <begin position="204"/>
        <end position="214"/>
    </location>
</feature>
<evidence type="ECO:0000256" key="9">
    <source>
        <dbReference type="PROSITE-ProRule" id="PRU00076"/>
    </source>
</evidence>
<gene>
    <name evidence="13" type="primary">Heg1</name>
    <name evidence="13" type="ORF">CHATOR_R09100</name>
</gene>
<name>A0A7L0KJQ9_CHATO</name>
<dbReference type="EMBL" id="VXAL01018386">
    <property type="protein sequence ID" value="NXK55803.1"/>
    <property type="molecule type" value="Genomic_DNA"/>
</dbReference>
<feature type="compositionally biased region" description="Low complexity" evidence="10">
    <location>
        <begin position="118"/>
        <end position="137"/>
    </location>
</feature>
<evidence type="ECO:0000256" key="3">
    <source>
        <dbReference type="ARBA" id="ARBA00022536"/>
    </source>
</evidence>
<evidence type="ECO:0000256" key="8">
    <source>
        <dbReference type="ARBA" id="ARBA00023180"/>
    </source>
</evidence>
<comment type="subcellular location">
    <subcellularLocation>
        <location evidence="1">Cell membrane</location>
    </subcellularLocation>
</comment>
<reference evidence="13 14" key="1">
    <citation type="submission" date="2019-09" db="EMBL/GenBank/DDBJ databases">
        <title>Bird 10,000 Genomes (B10K) Project - Family phase.</title>
        <authorList>
            <person name="Zhang G."/>
        </authorList>
    </citation>
    <scope>NUCLEOTIDE SEQUENCE [LARGE SCALE GENOMIC DNA]</scope>
    <source>
        <strain evidence="13">B10K-DU-011-36</strain>
        <tissue evidence="13">Muscle</tissue>
    </source>
</reference>
<dbReference type="PROSITE" id="PS01186">
    <property type="entry name" value="EGF_2"/>
    <property type="match status" value="1"/>
</dbReference>
<dbReference type="InterPro" id="IPR000152">
    <property type="entry name" value="EGF-type_Asp/Asn_hydroxyl_site"/>
</dbReference>
<proteinExistence type="predicted"/>
<feature type="compositionally biased region" description="Polar residues" evidence="10">
    <location>
        <begin position="54"/>
        <end position="75"/>
    </location>
</feature>
<evidence type="ECO:0000256" key="2">
    <source>
        <dbReference type="ARBA" id="ARBA00022475"/>
    </source>
</evidence>
<feature type="region of interest" description="Disordered" evidence="10">
    <location>
        <begin position="117"/>
        <end position="137"/>
    </location>
</feature>
<dbReference type="Gene3D" id="2.10.25.10">
    <property type="entry name" value="Laminin"/>
    <property type="match status" value="1"/>
</dbReference>
<feature type="compositionally biased region" description="Polar residues" evidence="10">
    <location>
        <begin position="9"/>
        <end position="22"/>
    </location>
</feature>
<keyword evidence="11" id="KW-1133">Transmembrane helix</keyword>
<feature type="non-terminal residue" evidence="13">
    <location>
        <position position="1"/>
    </location>
</feature>
<dbReference type="Proteomes" id="UP000537522">
    <property type="component" value="Unassembled WGS sequence"/>
</dbReference>
<protein>
    <submittedName>
        <fullName evidence="13">HEG1 protein</fullName>
    </submittedName>
</protein>
<feature type="region of interest" description="Disordered" evidence="10">
    <location>
        <begin position="1"/>
        <end position="101"/>
    </location>
</feature>
<dbReference type="InterPro" id="IPR001881">
    <property type="entry name" value="EGF-like_Ca-bd_dom"/>
</dbReference>
<dbReference type="CDD" id="cd00054">
    <property type="entry name" value="EGF_CA"/>
    <property type="match status" value="1"/>
</dbReference>
<keyword evidence="6 11" id="KW-0472">Membrane</keyword>
<feature type="compositionally biased region" description="Polar residues" evidence="10">
    <location>
        <begin position="274"/>
        <end position="292"/>
    </location>
</feature>
<keyword evidence="3 9" id="KW-0245">EGF-like domain</keyword>
<feature type="compositionally biased region" description="Low complexity" evidence="10">
    <location>
        <begin position="31"/>
        <end position="53"/>
    </location>
</feature>
<evidence type="ECO:0000256" key="7">
    <source>
        <dbReference type="ARBA" id="ARBA00023157"/>
    </source>
</evidence>
<feature type="region of interest" description="Disordered" evidence="10">
    <location>
        <begin position="393"/>
        <end position="461"/>
    </location>
</feature>
<feature type="region of interest" description="Disordered" evidence="10">
    <location>
        <begin position="157"/>
        <end position="176"/>
    </location>
</feature>
<dbReference type="InterPro" id="IPR009030">
    <property type="entry name" value="Growth_fac_rcpt_cys_sf"/>
</dbReference>
<dbReference type="SMART" id="SM00179">
    <property type="entry name" value="EGF_CA"/>
    <property type="match status" value="1"/>
</dbReference>
<dbReference type="SUPFAM" id="SSF57184">
    <property type="entry name" value="Growth factor receptor domain"/>
    <property type="match status" value="1"/>
</dbReference>
<evidence type="ECO:0000313" key="14">
    <source>
        <dbReference type="Proteomes" id="UP000537522"/>
    </source>
</evidence>
<comment type="caution">
    <text evidence="9">Lacks conserved residue(s) required for the propagation of feature annotation.</text>
</comment>
<dbReference type="GO" id="GO:0005886">
    <property type="term" value="C:plasma membrane"/>
    <property type="evidence" value="ECO:0007669"/>
    <property type="project" value="UniProtKB-SubCell"/>
</dbReference>
<dbReference type="AlphaFoldDB" id="A0A7L0KJQ9"/>
<dbReference type="Pfam" id="PF07645">
    <property type="entry name" value="EGF_CA"/>
    <property type="match status" value="1"/>
</dbReference>
<evidence type="ECO:0000256" key="1">
    <source>
        <dbReference type="ARBA" id="ARBA00004236"/>
    </source>
</evidence>
<dbReference type="GO" id="GO:0007507">
    <property type="term" value="P:heart development"/>
    <property type="evidence" value="ECO:0007669"/>
    <property type="project" value="TreeGrafter"/>
</dbReference>
<keyword evidence="11" id="KW-0812">Transmembrane</keyword>
<dbReference type="SMART" id="SM00181">
    <property type="entry name" value="EGF"/>
    <property type="match status" value="2"/>
</dbReference>
<organism evidence="13 14">
    <name type="scientific">Chauna torquata</name>
    <name type="common">Southern screamer</name>
    <dbReference type="NCBI Taxonomy" id="30388"/>
    <lineage>
        <taxon>Eukaryota</taxon>
        <taxon>Metazoa</taxon>
        <taxon>Chordata</taxon>
        <taxon>Craniata</taxon>
        <taxon>Vertebrata</taxon>
        <taxon>Euteleostomi</taxon>
        <taxon>Archelosauria</taxon>
        <taxon>Archosauria</taxon>
        <taxon>Dinosauria</taxon>
        <taxon>Saurischia</taxon>
        <taxon>Theropoda</taxon>
        <taxon>Coelurosauria</taxon>
        <taxon>Aves</taxon>
        <taxon>Neognathae</taxon>
        <taxon>Galloanserae</taxon>
        <taxon>Anseriformes</taxon>
        <taxon>Anhimidae</taxon>
        <taxon>Chauna</taxon>
    </lineage>
</organism>
<evidence type="ECO:0000256" key="4">
    <source>
        <dbReference type="ARBA" id="ARBA00022729"/>
    </source>
</evidence>
<keyword evidence="14" id="KW-1185">Reference proteome</keyword>
<evidence type="ECO:0000259" key="12">
    <source>
        <dbReference type="PROSITE" id="PS50026"/>
    </source>
</evidence>
<keyword evidence="7" id="KW-1015">Disulfide bond</keyword>